<feature type="transmembrane region" description="Helical" evidence="10">
    <location>
        <begin position="156"/>
        <end position="175"/>
    </location>
</feature>
<dbReference type="EC" id="2.7.13.3" evidence="3"/>
<dbReference type="InterPro" id="IPR050398">
    <property type="entry name" value="HssS/ArlS-like"/>
</dbReference>
<comment type="catalytic activity">
    <reaction evidence="1">
        <text>ATP + protein L-histidine = ADP + protein N-phospho-L-histidine.</text>
        <dbReference type="EC" id="2.7.13.3"/>
    </reaction>
</comment>
<dbReference type="InterPro" id="IPR005467">
    <property type="entry name" value="His_kinase_dom"/>
</dbReference>
<dbReference type="GO" id="GO:0000155">
    <property type="term" value="F:phosphorelay sensor kinase activity"/>
    <property type="evidence" value="ECO:0007669"/>
    <property type="project" value="InterPro"/>
</dbReference>
<dbReference type="OrthoDB" id="9761634at2"/>
<dbReference type="Proteomes" id="UP000002407">
    <property type="component" value="Chromosome"/>
</dbReference>
<evidence type="ECO:0000256" key="4">
    <source>
        <dbReference type="ARBA" id="ARBA00022553"/>
    </source>
</evidence>
<proteinExistence type="predicted"/>
<evidence type="ECO:0000256" key="2">
    <source>
        <dbReference type="ARBA" id="ARBA00004141"/>
    </source>
</evidence>
<evidence type="ECO:0000313" key="13">
    <source>
        <dbReference type="Proteomes" id="UP000002407"/>
    </source>
</evidence>
<dbReference type="InterPro" id="IPR003594">
    <property type="entry name" value="HATPase_dom"/>
</dbReference>
<dbReference type="PANTHER" id="PTHR45528">
    <property type="entry name" value="SENSOR HISTIDINE KINASE CPXA"/>
    <property type="match status" value="1"/>
</dbReference>
<dbReference type="CDD" id="cd00075">
    <property type="entry name" value="HATPase"/>
    <property type="match status" value="1"/>
</dbReference>
<dbReference type="SUPFAM" id="SSF47384">
    <property type="entry name" value="Homodimeric domain of signal transducing histidine kinase"/>
    <property type="match status" value="1"/>
</dbReference>
<sequence>MSFKKYGLPIFALYMLTSIILLSFFCYFYYKTSNEKLKIHISKELTSIMGQIAVLAKSDEISTLSFKKIDDAKILIFDITNRNFIKKDFDFDLNSLKFKKHKHAKYFMPNNEQFFINDGEIFLYENLHFNKMKNNYIVLLRSNEYSEEKLEIISKIVTIFLCSILFFLIVSYFIIKLSFRPLIEKINSLNSFIKDTTHEINTPLSVILMSIEMFENYPEKYLSNIKIAAKTLSNLYENLVNLNLKTTQNTLENINVKEILNERIKYFSIMLGEKNLSLNTDLSEVWLKTDEFKFKNIFDNILSNAIKYCAERTEISVILCKNYFEISNFGNEISKEQKSKIFEKFTRFNAEKGGFGIGLSLVKKYCDELGFKISCESKNQKTSFRVKF</sequence>
<keyword evidence="5" id="KW-0808">Transferase</keyword>
<dbReference type="PANTHER" id="PTHR45528:SF12">
    <property type="entry name" value="SENSOR HISTIDINE KINASE ARSS"/>
    <property type="match status" value="1"/>
</dbReference>
<evidence type="ECO:0000256" key="7">
    <source>
        <dbReference type="ARBA" id="ARBA00022777"/>
    </source>
</evidence>
<keyword evidence="9 10" id="KW-0472">Membrane</keyword>
<name>A7I0S6_CAMHC</name>
<dbReference type="InterPro" id="IPR036097">
    <property type="entry name" value="HisK_dim/P_sf"/>
</dbReference>
<dbReference type="eggNOG" id="COG0642">
    <property type="taxonomic scope" value="Bacteria"/>
</dbReference>
<dbReference type="KEGG" id="cha:CHAB381_0529"/>
<evidence type="ECO:0000256" key="9">
    <source>
        <dbReference type="ARBA" id="ARBA00023136"/>
    </source>
</evidence>
<dbReference type="AlphaFoldDB" id="A7I0S6"/>
<dbReference type="STRING" id="360107.CHAB381_0529"/>
<feature type="domain" description="Histidine kinase" evidence="11">
    <location>
        <begin position="195"/>
        <end position="388"/>
    </location>
</feature>
<dbReference type="Gene3D" id="3.30.565.10">
    <property type="entry name" value="Histidine kinase-like ATPase, C-terminal domain"/>
    <property type="match status" value="1"/>
</dbReference>
<evidence type="ECO:0000256" key="1">
    <source>
        <dbReference type="ARBA" id="ARBA00000085"/>
    </source>
</evidence>
<dbReference type="EMBL" id="CP000776">
    <property type="protein sequence ID" value="ABS51368.1"/>
    <property type="molecule type" value="Genomic_DNA"/>
</dbReference>
<dbReference type="PROSITE" id="PS50109">
    <property type="entry name" value="HIS_KIN"/>
    <property type="match status" value="1"/>
</dbReference>
<evidence type="ECO:0000256" key="5">
    <source>
        <dbReference type="ARBA" id="ARBA00022679"/>
    </source>
</evidence>
<dbReference type="Pfam" id="PF00512">
    <property type="entry name" value="HisKA"/>
    <property type="match status" value="1"/>
</dbReference>
<dbReference type="InterPro" id="IPR036890">
    <property type="entry name" value="HATPase_C_sf"/>
</dbReference>
<keyword evidence="4" id="KW-0597">Phosphoprotein</keyword>
<dbReference type="RefSeq" id="WP_012108404.1">
    <property type="nucleotide sequence ID" value="NC_009714.1"/>
</dbReference>
<dbReference type="SMART" id="SM00388">
    <property type="entry name" value="HisKA"/>
    <property type="match status" value="1"/>
</dbReference>
<dbReference type="Gene3D" id="1.10.287.130">
    <property type="match status" value="1"/>
</dbReference>
<gene>
    <name evidence="12" type="ordered locus">CHAB381_0529</name>
</gene>
<organism evidence="12 13">
    <name type="scientific">Campylobacter hominis (strain ATCC BAA-381 / DSM 21671 / CCUG 45161 / LMG 19568 / NCTC 13146 / CH001A)</name>
    <dbReference type="NCBI Taxonomy" id="360107"/>
    <lineage>
        <taxon>Bacteria</taxon>
        <taxon>Pseudomonadati</taxon>
        <taxon>Campylobacterota</taxon>
        <taxon>Epsilonproteobacteria</taxon>
        <taxon>Campylobacterales</taxon>
        <taxon>Campylobacteraceae</taxon>
        <taxon>Campylobacter</taxon>
    </lineage>
</organism>
<dbReference type="CDD" id="cd00082">
    <property type="entry name" value="HisKA"/>
    <property type="match status" value="1"/>
</dbReference>
<dbReference type="GO" id="GO:0016020">
    <property type="term" value="C:membrane"/>
    <property type="evidence" value="ECO:0007669"/>
    <property type="project" value="UniProtKB-SubCell"/>
</dbReference>
<dbReference type="SUPFAM" id="SSF55874">
    <property type="entry name" value="ATPase domain of HSP90 chaperone/DNA topoisomerase II/histidine kinase"/>
    <property type="match status" value="1"/>
</dbReference>
<accession>A7I0S6</accession>
<protein>
    <recommendedName>
        <fullName evidence="3">histidine kinase</fullName>
        <ecNumber evidence="3">2.7.13.3</ecNumber>
    </recommendedName>
</protein>
<dbReference type="InterPro" id="IPR003661">
    <property type="entry name" value="HisK_dim/P_dom"/>
</dbReference>
<keyword evidence="13" id="KW-1185">Reference proteome</keyword>
<dbReference type="SMART" id="SM00387">
    <property type="entry name" value="HATPase_c"/>
    <property type="match status" value="1"/>
</dbReference>
<evidence type="ECO:0000313" key="12">
    <source>
        <dbReference type="EMBL" id="ABS51368.1"/>
    </source>
</evidence>
<evidence type="ECO:0000256" key="6">
    <source>
        <dbReference type="ARBA" id="ARBA00022692"/>
    </source>
</evidence>
<keyword evidence="8 10" id="KW-1133">Transmembrane helix</keyword>
<evidence type="ECO:0000256" key="10">
    <source>
        <dbReference type="SAM" id="Phobius"/>
    </source>
</evidence>
<evidence type="ECO:0000256" key="3">
    <source>
        <dbReference type="ARBA" id="ARBA00012438"/>
    </source>
</evidence>
<dbReference type="HOGENOM" id="CLU_000445_89_10_7"/>
<keyword evidence="6 10" id="KW-0812">Transmembrane</keyword>
<comment type="subcellular location">
    <subcellularLocation>
        <location evidence="2">Membrane</location>
        <topology evidence="2">Multi-pass membrane protein</topology>
    </subcellularLocation>
</comment>
<feature type="transmembrane region" description="Helical" evidence="10">
    <location>
        <begin position="6"/>
        <end position="30"/>
    </location>
</feature>
<evidence type="ECO:0000256" key="8">
    <source>
        <dbReference type="ARBA" id="ARBA00022989"/>
    </source>
</evidence>
<keyword evidence="7 12" id="KW-0418">Kinase</keyword>
<dbReference type="Pfam" id="PF02518">
    <property type="entry name" value="HATPase_c"/>
    <property type="match status" value="1"/>
</dbReference>
<evidence type="ECO:0000259" key="11">
    <source>
        <dbReference type="PROSITE" id="PS50109"/>
    </source>
</evidence>
<reference evidence="13" key="1">
    <citation type="submission" date="2007-07" db="EMBL/GenBank/DDBJ databases">
        <title>Complete genome sequence of Campylobacter hominis ATCC BAA-381, a commensal isolated from the human gastrointestinal tract.</title>
        <authorList>
            <person name="Fouts D.E."/>
            <person name="Mongodin E.F."/>
            <person name="Puiu D."/>
            <person name="Sebastian Y."/>
            <person name="Miller W.G."/>
            <person name="Mandrell R.E."/>
            <person name="Nelson K.E."/>
        </authorList>
    </citation>
    <scope>NUCLEOTIDE SEQUENCE [LARGE SCALE GENOMIC DNA]</scope>
    <source>
        <strain evidence="13">ATCC BAA-381 / LMG 19568 / NCTC 13146 / CH001A</strain>
    </source>
</reference>